<dbReference type="PANTHER" id="PTHR44846:SF17">
    <property type="entry name" value="GNTR-FAMILY TRANSCRIPTIONAL REGULATOR"/>
    <property type="match status" value="1"/>
</dbReference>
<evidence type="ECO:0000256" key="1">
    <source>
        <dbReference type="ARBA" id="ARBA00023015"/>
    </source>
</evidence>
<sequence>MRPSGKHLRTAVADDLRRAIETGELPPGATLPTEPVLMQRYGVSRNTVRNALGDLENAGLIEVRQGRGRQVRRREPVWIYASRSESRARRRPSGVDSWVDDMRSQGRVPRTDIEVAVLHAPVDVSERLNLDNGATVAVRRRIRFADDQPWNMNDSYYPMWLAQEVPAILDPADVTTGLTVHLADRGYAQVYYNDELTARMPTPDEAKALNIGPGVPVMCHMRTGVTKGGKPIRVTVTVMPGDRHRLLYEVPA</sequence>
<protein>
    <submittedName>
        <fullName evidence="5">GntR family transcriptional regulator</fullName>
    </submittedName>
</protein>
<proteinExistence type="predicted"/>
<dbReference type="Pfam" id="PF07702">
    <property type="entry name" value="UTRA"/>
    <property type="match status" value="1"/>
</dbReference>
<dbReference type="GO" id="GO:0003677">
    <property type="term" value="F:DNA binding"/>
    <property type="evidence" value="ECO:0007669"/>
    <property type="project" value="UniProtKB-KW"/>
</dbReference>
<evidence type="ECO:0000313" key="6">
    <source>
        <dbReference type="Proteomes" id="UP000284057"/>
    </source>
</evidence>
<evidence type="ECO:0000256" key="3">
    <source>
        <dbReference type="ARBA" id="ARBA00023163"/>
    </source>
</evidence>
<dbReference type="InterPro" id="IPR000524">
    <property type="entry name" value="Tscrpt_reg_HTH_GntR"/>
</dbReference>
<dbReference type="PROSITE" id="PS50949">
    <property type="entry name" value="HTH_GNTR"/>
    <property type="match status" value="1"/>
</dbReference>
<dbReference type="InterPro" id="IPR036390">
    <property type="entry name" value="WH_DNA-bd_sf"/>
</dbReference>
<keyword evidence="2" id="KW-0238">DNA-binding</keyword>
<dbReference type="InterPro" id="IPR028978">
    <property type="entry name" value="Chorismate_lyase_/UTRA_dom_sf"/>
</dbReference>
<dbReference type="PANTHER" id="PTHR44846">
    <property type="entry name" value="MANNOSYL-D-GLYCERATE TRANSPORT/METABOLISM SYSTEM REPRESSOR MNGR-RELATED"/>
    <property type="match status" value="1"/>
</dbReference>
<evidence type="ECO:0000259" key="4">
    <source>
        <dbReference type="PROSITE" id="PS50949"/>
    </source>
</evidence>
<dbReference type="InterPro" id="IPR050679">
    <property type="entry name" value="Bact_HTH_transcr_reg"/>
</dbReference>
<comment type="caution">
    <text evidence="5">The sequence shown here is derived from an EMBL/GenBank/DDBJ whole genome shotgun (WGS) entry which is preliminary data.</text>
</comment>
<dbReference type="AlphaFoldDB" id="A0A418KL60"/>
<evidence type="ECO:0000313" key="5">
    <source>
        <dbReference type="EMBL" id="RIQ18271.1"/>
    </source>
</evidence>
<reference evidence="5 6" key="1">
    <citation type="submission" date="2018-09" db="EMBL/GenBank/DDBJ databases">
        <title>Isolation, diversity and antifungal activity of actinobacteria from wheat.</title>
        <authorList>
            <person name="Han C."/>
        </authorList>
    </citation>
    <scope>NUCLEOTIDE SEQUENCE [LARGE SCALE GENOMIC DNA]</scope>
    <source>
        <strain evidence="5 6">NEAU-YY265</strain>
    </source>
</reference>
<keyword evidence="6" id="KW-1185">Reference proteome</keyword>
<dbReference type="Pfam" id="PF00392">
    <property type="entry name" value="GntR"/>
    <property type="match status" value="1"/>
</dbReference>
<dbReference type="SMART" id="SM00345">
    <property type="entry name" value="HTH_GNTR"/>
    <property type="match status" value="1"/>
</dbReference>
<dbReference type="InterPro" id="IPR011663">
    <property type="entry name" value="UTRA"/>
</dbReference>
<feature type="domain" description="HTH gntR-type" evidence="4">
    <location>
        <begin position="6"/>
        <end position="74"/>
    </location>
</feature>
<keyword evidence="3" id="KW-0804">Transcription</keyword>
<evidence type="ECO:0000256" key="2">
    <source>
        <dbReference type="ARBA" id="ARBA00023125"/>
    </source>
</evidence>
<dbReference type="SUPFAM" id="SSF46785">
    <property type="entry name" value="Winged helix' DNA-binding domain"/>
    <property type="match status" value="1"/>
</dbReference>
<dbReference type="EMBL" id="QUAL01000190">
    <property type="protein sequence ID" value="RIQ18271.1"/>
    <property type="molecule type" value="Genomic_DNA"/>
</dbReference>
<dbReference type="PRINTS" id="PR00035">
    <property type="entry name" value="HTHGNTR"/>
</dbReference>
<keyword evidence="1" id="KW-0805">Transcription regulation</keyword>
<dbReference type="CDD" id="cd07377">
    <property type="entry name" value="WHTH_GntR"/>
    <property type="match status" value="1"/>
</dbReference>
<dbReference type="GO" id="GO:0045892">
    <property type="term" value="P:negative regulation of DNA-templated transcription"/>
    <property type="evidence" value="ECO:0007669"/>
    <property type="project" value="TreeGrafter"/>
</dbReference>
<organism evidence="5 6">
    <name type="scientific">Jiangella rhizosphaerae</name>
    <dbReference type="NCBI Taxonomy" id="2293569"/>
    <lineage>
        <taxon>Bacteria</taxon>
        <taxon>Bacillati</taxon>
        <taxon>Actinomycetota</taxon>
        <taxon>Actinomycetes</taxon>
        <taxon>Jiangellales</taxon>
        <taxon>Jiangellaceae</taxon>
        <taxon>Jiangella</taxon>
    </lineage>
</organism>
<dbReference type="Gene3D" id="3.40.1410.10">
    <property type="entry name" value="Chorismate lyase-like"/>
    <property type="match status" value="1"/>
</dbReference>
<name>A0A418KL60_9ACTN</name>
<accession>A0A418KL60</accession>
<dbReference type="Gene3D" id="1.10.10.10">
    <property type="entry name" value="Winged helix-like DNA-binding domain superfamily/Winged helix DNA-binding domain"/>
    <property type="match status" value="1"/>
</dbReference>
<dbReference type="SUPFAM" id="SSF64288">
    <property type="entry name" value="Chorismate lyase-like"/>
    <property type="match status" value="1"/>
</dbReference>
<dbReference type="SMART" id="SM00866">
    <property type="entry name" value="UTRA"/>
    <property type="match status" value="1"/>
</dbReference>
<dbReference type="InterPro" id="IPR036388">
    <property type="entry name" value="WH-like_DNA-bd_sf"/>
</dbReference>
<gene>
    <name evidence="5" type="ORF">DY240_21900</name>
</gene>
<dbReference type="GO" id="GO:0003700">
    <property type="term" value="F:DNA-binding transcription factor activity"/>
    <property type="evidence" value="ECO:0007669"/>
    <property type="project" value="InterPro"/>
</dbReference>
<dbReference type="Proteomes" id="UP000284057">
    <property type="component" value="Unassembled WGS sequence"/>
</dbReference>